<dbReference type="AlphaFoldDB" id="A0A314XPU6"/>
<name>A0A314XPU6_PRUYE</name>
<organism evidence="1 2">
    <name type="scientific">Prunus yedoensis var. nudiflora</name>
    <dbReference type="NCBI Taxonomy" id="2094558"/>
    <lineage>
        <taxon>Eukaryota</taxon>
        <taxon>Viridiplantae</taxon>
        <taxon>Streptophyta</taxon>
        <taxon>Embryophyta</taxon>
        <taxon>Tracheophyta</taxon>
        <taxon>Spermatophyta</taxon>
        <taxon>Magnoliopsida</taxon>
        <taxon>eudicotyledons</taxon>
        <taxon>Gunneridae</taxon>
        <taxon>Pentapetalae</taxon>
        <taxon>rosids</taxon>
        <taxon>fabids</taxon>
        <taxon>Rosales</taxon>
        <taxon>Rosaceae</taxon>
        <taxon>Amygdaloideae</taxon>
        <taxon>Amygdaleae</taxon>
        <taxon>Prunus</taxon>
    </lineage>
</organism>
<protein>
    <submittedName>
        <fullName evidence="1">Uncharacterized protein</fullName>
    </submittedName>
</protein>
<keyword evidence="2" id="KW-1185">Reference proteome</keyword>
<comment type="caution">
    <text evidence="1">The sequence shown here is derived from an EMBL/GenBank/DDBJ whole genome shotgun (WGS) entry which is preliminary data.</text>
</comment>
<proteinExistence type="predicted"/>
<gene>
    <name evidence="1" type="ORF">Pyn_04368</name>
</gene>
<accession>A0A314XPU6</accession>
<sequence length="72" mass="7363">MDVKSTLLSGFQCAVKILEAGSIPCLTNPVATLDANSPAPMNPNLKASLSIGLTCASGDTSSPAIWLALYPN</sequence>
<evidence type="ECO:0000313" key="1">
    <source>
        <dbReference type="EMBL" id="PQP94298.1"/>
    </source>
</evidence>
<dbReference type="EMBL" id="PJQY01002356">
    <property type="protein sequence ID" value="PQP94298.1"/>
    <property type="molecule type" value="Genomic_DNA"/>
</dbReference>
<evidence type="ECO:0000313" key="2">
    <source>
        <dbReference type="Proteomes" id="UP000250321"/>
    </source>
</evidence>
<dbReference type="Proteomes" id="UP000250321">
    <property type="component" value="Unassembled WGS sequence"/>
</dbReference>
<reference evidence="1 2" key="1">
    <citation type="submission" date="2018-02" db="EMBL/GenBank/DDBJ databases">
        <title>Draft genome of wild Prunus yedoensis var. nudiflora.</title>
        <authorList>
            <person name="Baek S."/>
            <person name="Kim J.-H."/>
            <person name="Choi K."/>
            <person name="Kim G.-B."/>
            <person name="Cho A."/>
            <person name="Jang H."/>
            <person name="Shin C.-H."/>
            <person name="Yu H.-J."/>
            <person name="Mun J.-H."/>
        </authorList>
    </citation>
    <scope>NUCLEOTIDE SEQUENCE [LARGE SCALE GENOMIC DNA]</scope>
    <source>
        <strain evidence="2">cv. Jeju island</strain>
        <tissue evidence="1">Leaf</tissue>
    </source>
</reference>